<evidence type="ECO:0000313" key="1">
    <source>
        <dbReference type="EMBL" id="GLQ28804.1"/>
    </source>
</evidence>
<keyword evidence="2" id="KW-1185">Reference proteome</keyword>
<evidence type="ECO:0000313" key="2">
    <source>
        <dbReference type="Proteomes" id="UP001161388"/>
    </source>
</evidence>
<organism evidence="1 2">
    <name type="scientific">Sulfitobacter pacificus</name>
    <dbReference type="NCBI Taxonomy" id="1499314"/>
    <lineage>
        <taxon>Bacteria</taxon>
        <taxon>Pseudomonadati</taxon>
        <taxon>Pseudomonadota</taxon>
        <taxon>Alphaproteobacteria</taxon>
        <taxon>Rhodobacterales</taxon>
        <taxon>Roseobacteraceae</taxon>
        <taxon>Sulfitobacter</taxon>
    </lineage>
</organism>
<name>A0ABQ5VP41_9RHOB</name>
<protein>
    <submittedName>
        <fullName evidence="1">Uncharacterized protein</fullName>
    </submittedName>
</protein>
<reference evidence="1" key="2">
    <citation type="submission" date="2023-01" db="EMBL/GenBank/DDBJ databases">
        <title>Draft genome sequence of Sulfitobacter pacificus strain NBRC 109915.</title>
        <authorList>
            <person name="Sun Q."/>
            <person name="Mori K."/>
        </authorList>
    </citation>
    <scope>NUCLEOTIDE SEQUENCE</scope>
    <source>
        <strain evidence="1">NBRC 109915</strain>
    </source>
</reference>
<proteinExistence type="predicted"/>
<dbReference type="Proteomes" id="UP001161388">
    <property type="component" value="Unassembled WGS sequence"/>
</dbReference>
<dbReference type="EMBL" id="BSNL01000002">
    <property type="protein sequence ID" value="GLQ28804.1"/>
    <property type="molecule type" value="Genomic_DNA"/>
</dbReference>
<sequence length="67" mass="7217">MDHTMPEGAVWRGVTGGLRTIYIQVKNHAPEAGVLGGESQVVCRIVAPRTVKVVGNRRGLSCQPCEM</sequence>
<gene>
    <name evidence="1" type="ORF">GCM10007927_36070</name>
</gene>
<accession>A0ABQ5VP41</accession>
<comment type="caution">
    <text evidence="1">The sequence shown here is derived from an EMBL/GenBank/DDBJ whole genome shotgun (WGS) entry which is preliminary data.</text>
</comment>
<reference evidence="1" key="1">
    <citation type="journal article" date="2014" name="Int. J. Syst. Evol. Microbiol.">
        <title>Complete genome of a new Firmicutes species belonging to the dominant human colonic microbiota ('Ruminococcus bicirculans') reveals two chromosomes and a selective capacity to utilize plant glucans.</title>
        <authorList>
            <consortium name="NISC Comparative Sequencing Program"/>
            <person name="Wegmann U."/>
            <person name="Louis P."/>
            <person name="Goesmann A."/>
            <person name="Henrissat B."/>
            <person name="Duncan S.H."/>
            <person name="Flint H.J."/>
        </authorList>
    </citation>
    <scope>NUCLEOTIDE SEQUENCE</scope>
    <source>
        <strain evidence="1">NBRC 109915</strain>
    </source>
</reference>